<dbReference type="SUPFAM" id="SSF88697">
    <property type="entry name" value="PUA domain-like"/>
    <property type="match status" value="1"/>
</dbReference>
<dbReference type="OrthoDB" id="267517at2759"/>
<dbReference type="InterPro" id="IPR046336">
    <property type="entry name" value="Lon_prtase_N_sf"/>
</dbReference>
<accession>A0A7R9KBW6</accession>
<name>A0A7R9KBW6_9ACAR</name>
<feature type="non-terminal residue" evidence="7">
    <location>
        <position position="449"/>
    </location>
</feature>
<gene>
    <name evidence="7" type="ORF">OSB1V03_LOCUS640</name>
</gene>
<dbReference type="EMBL" id="OC854717">
    <property type="protein sequence ID" value="CAD7620145.1"/>
    <property type="molecule type" value="Genomic_DNA"/>
</dbReference>
<evidence type="ECO:0000259" key="6">
    <source>
        <dbReference type="Pfam" id="PF07657"/>
    </source>
</evidence>
<dbReference type="PANTHER" id="PTHR46732:SF8">
    <property type="entry name" value="ATP-DEPENDENT PROTEASE LA (LON) DOMAIN PROTEIN"/>
    <property type="match status" value="1"/>
</dbReference>
<keyword evidence="4" id="KW-0472">Membrane</keyword>
<reference evidence="7" key="1">
    <citation type="submission" date="2020-11" db="EMBL/GenBank/DDBJ databases">
        <authorList>
            <person name="Tran Van P."/>
        </authorList>
    </citation>
    <scope>NUCLEOTIDE SEQUENCE</scope>
</reference>
<dbReference type="Proteomes" id="UP000759131">
    <property type="component" value="Unassembled WGS sequence"/>
</dbReference>
<dbReference type="AlphaFoldDB" id="A0A7R9KBW6"/>
<sequence>HIQYDTTLPSQHNYLGDNLNELSGRVVLDETSTVNIPLLTIENVVLVPSQVLPLQIHHPTIVSMMRRLVDGQRTVGVVASLEPTLGTTAEIRSYSGDSDDDGEGLPVFRLKAEGRQRFRVMETWRQDGVVMGKIHREQPVLPMASPLQPLHNLSLHTPTGLNPKVSGSGVFEFRLMSFINDLSRDAVGNCCHSSAVQSGDNNGPNAGQQCSEKCQTFFRVCLKHYQTNIDPSPPCTYGEVITPVFNASTVYVSHQNAPTLVDDDHTIRFPFNFSWPVSGSGVFEFRLMSFINDLSRDAVGNCCHSSTVQSGDNNGPNAGQQQCSEKCQTFFRVCLKHYQTNIDPSPPCTYGEVITPVFNASTVYVSHQNAPTLVDDDHTIRFPFNFSWPGTFSLIVEAWHNASSSPSSLSASSRAVQYMASGVRKKAIANSHTAGGCAPVMALIQSFRL</sequence>
<dbReference type="Pfam" id="PF07657">
    <property type="entry name" value="MNNL"/>
    <property type="match status" value="2"/>
</dbReference>
<dbReference type="EMBL" id="CAJPIZ010000142">
    <property type="protein sequence ID" value="CAG2100575.1"/>
    <property type="molecule type" value="Genomic_DNA"/>
</dbReference>
<evidence type="ECO:0000313" key="7">
    <source>
        <dbReference type="EMBL" id="CAD7620145.1"/>
    </source>
</evidence>
<keyword evidence="1" id="KW-0245">EGF-like domain</keyword>
<dbReference type="PANTHER" id="PTHR46732">
    <property type="entry name" value="ATP-DEPENDENT PROTEASE LA (LON) DOMAIN PROTEIN"/>
    <property type="match status" value="1"/>
</dbReference>
<evidence type="ECO:0008006" key="9">
    <source>
        <dbReference type="Google" id="ProtNLM"/>
    </source>
</evidence>
<dbReference type="Pfam" id="PF02190">
    <property type="entry name" value="LON_substr_bdg"/>
    <property type="match status" value="1"/>
</dbReference>
<protein>
    <recommendedName>
        <fullName evidence="9">Notch ligand N-terminal domain-containing protein</fullName>
    </recommendedName>
</protein>
<dbReference type="InterPro" id="IPR003111">
    <property type="entry name" value="Lon_prtase_N"/>
</dbReference>
<evidence type="ECO:0000256" key="4">
    <source>
        <dbReference type="ARBA" id="ARBA00022989"/>
    </source>
</evidence>
<dbReference type="Gene3D" id="2.30.130.40">
    <property type="entry name" value="LON domain-like"/>
    <property type="match status" value="1"/>
</dbReference>
<organism evidence="7">
    <name type="scientific">Medioppia subpectinata</name>
    <dbReference type="NCBI Taxonomy" id="1979941"/>
    <lineage>
        <taxon>Eukaryota</taxon>
        <taxon>Metazoa</taxon>
        <taxon>Ecdysozoa</taxon>
        <taxon>Arthropoda</taxon>
        <taxon>Chelicerata</taxon>
        <taxon>Arachnida</taxon>
        <taxon>Acari</taxon>
        <taxon>Acariformes</taxon>
        <taxon>Sarcoptiformes</taxon>
        <taxon>Oribatida</taxon>
        <taxon>Brachypylina</taxon>
        <taxon>Oppioidea</taxon>
        <taxon>Oppiidae</taxon>
        <taxon>Medioppia</taxon>
    </lineage>
</organism>
<evidence type="ECO:0000256" key="1">
    <source>
        <dbReference type="ARBA" id="ARBA00022536"/>
    </source>
</evidence>
<keyword evidence="3" id="KW-0677">Repeat</keyword>
<evidence type="ECO:0000313" key="8">
    <source>
        <dbReference type="Proteomes" id="UP000759131"/>
    </source>
</evidence>
<evidence type="ECO:0000256" key="2">
    <source>
        <dbReference type="ARBA" id="ARBA00022692"/>
    </source>
</evidence>
<feature type="domain" description="Notch ligand N-terminal" evidence="6">
    <location>
        <begin position="280"/>
        <end position="413"/>
    </location>
</feature>
<dbReference type="InterPro" id="IPR011651">
    <property type="entry name" value="Notch_ligand_N"/>
</dbReference>
<dbReference type="GO" id="GO:0016020">
    <property type="term" value="C:membrane"/>
    <property type="evidence" value="ECO:0007669"/>
    <property type="project" value="UniProtKB-SubCell"/>
</dbReference>
<keyword evidence="4" id="KW-1133">Transmembrane helix</keyword>
<dbReference type="GO" id="GO:0007219">
    <property type="term" value="P:Notch signaling pathway"/>
    <property type="evidence" value="ECO:0007669"/>
    <property type="project" value="InterPro"/>
</dbReference>
<keyword evidence="8" id="KW-1185">Reference proteome</keyword>
<evidence type="ECO:0000256" key="3">
    <source>
        <dbReference type="ARBA" id="ARBA00022737"/>
    </source>
</evidence>
<proteinExistence type="predicted"/>
<dbReference type="InterPro" id="IPR015947">
    <property type="entry name" value="PUA-like_sf"/>
</dbReference>
<keyword evidence="2" id="KW-0812">Transmembrane</keyword>
<feature type="domain" description="Notch ligand N-terminal" evidence="6">
    <location>
        <begin position="168"/>
        <end position="277"/>
    </location>
</feature>
<evidence type="ECO:0000259" key="5">
    <source>
        <dbReference type="Pfam" id="PF02190"/>
    </source>
</evidence>
<feature type="domain" description="Lon N-terminal" evidence="5">
    <location>
        <begin position="36"/>
        <end position="135"/>
    </location>
</feature>
<dbReference type="Gene3D" id="2.60.40.3510">
    <property type="match status" value="2"/>
</dbReference>